<organism evidence="2 3">
    <name type="scientific">Penicillium cataractarum</name>
    <dbReference type="NCBI Taxonomy" id="2100454"/>
    <lineage>
        <taxon>Eukaryota</taxon>
        <taxon>Fungi</taxon>
        <taxon>Dikarya</taxon>
        <taxon>Ascomycota</taxon>
        <taxon>Pezizomycotina</taxon>
        <taxon>Eurotiomycetes</taxon>
        <taxon>Eurotiomycetidae</taxon>
        <taxon>Eurotiales</taxon>
        <taxon>Aspergillaceae</taxon>
        <taxon>Penicillium</taxon>
    </lineage>
</organism>
<feature type="region of interest" description="Disordered" evidence="1">
    <location>
        <begin position="139"/>
        <end position="175"/>
    </location>
</feature>
<reference evidence="2" key="2">
    <citation type="journal article" date="2023" name="IMA Fungus">
        <title>Comparative genomic study of the Penicillium genus elucidates a diverse pangenome and 15 lateral gene transfer events.</title>
        <authorList>
            <person name="Petersen C."/>
            <person name="Sorensen T."/>
            <person name="Nielsen M.R."/>
            <person name="Sondergaard T.E."/>
            <person name="Sorensen J.L."/>
            <person name="Fitzpatrick D.A."/>
            <person name="Frisvad J.C."/>
            <person name="Nielsen K.L."/>
        </authorList>
    </citation>
    <scope>NUCLEOTIDE SEQUENCE</scope>
    <source>
        <strain evidence="2">IBT 29864</strain>
    </source>
</reference>
<comment type="caution">
    <text evidence="2">The sequence shown here is derived from an EMBL/GenBank/DDBJ whole genome shotgun (WGS) entry which is preliminary data.</text>
</comment>
<protein>
    <submittedName>
        <fullName evidence="2">Uncharacterized protein</fullName>
    </submittedName>
</protein>
<feature type="compositionally biased region" description="Low complexity" evidence="1">
    <location>
        <begin position="139"/>
        <end position="166"/>
    </location>
</feature>
<dbReference type="Proteomes" id="UP001147782">
    <property type="component" value="Unassembled WGS sequence"/>
</dbReference>
<evidence type="ECO:0000313" key="2">
    <source>
        <dbReference type="EMBL" id="KAJ5355446.1"/>
    </source>
</evidence>
<dbReference type="OrthoDB" id="4365366at2759"/>
<dbReference type="RefSeq" id="XP_056549469.1">
    <property type="nucleotide sequence ID" value="XM_056705571.1"/>
</dbReference>
<dbReference type="AlphaFoldDB" id="A0A9W9R897"/>
<keyword evidence="3" id="KW-1185">Reference proteome</keyword>
<reference evidence="2" key="1">
    <citation type="submission" date="2022-11" db="EMBL/GenBank/DDBJ databases">
        <authorList>
            <person name="Petersen C."/>
        </authorList>
    </citation>
    <scope>NUCLEOTIDE SEQUENCE</scope>
    <source>
        <strain evidence="2">IBT 29864</strain>
    </source>
</reference>
<evidence type="ECO:0000313" key="3">
    <source>
        <dbReference type="Proteomes" id="UP001147782"/>
    </source>
</evidence>
<sequence>MPRKAKTAPPPAMTRQQMYNTLGISNSPEDQAHTREFLNELMIELDIQSFNPAKNRDDFKAALIGDITAPDGKLCPSIRTAYASKSDECLHALYKLAQLVKKSWVDYNKNHPTPPPQDDSDSDFDFDWALALAQATTQAANPGATPAATDTTTTAAAAGAAANVQPPAGPDNQERNWIPDLQFYLREVNTDPALPHAEFNLSNLLSNPAGQTANLLHTAWVDGAGLQFVRFVDALSQGLGGITLSDLTGRDLWLRVVHPTTQAAFELVIGSDDGELGRMEEAFGTIMEEAMTYSWYGVLPLSGASGAYELMRAIFLAE</sequence>
<gene>
    <name evidence="2" type="ORF">N7496_012658</name>
</gene>
<proteinExistence type="predicted"/>
<evidence type="ECO:0000256" key="1">
    <source>
        <dbReference type="SAM" id="MobiDB-lite"/>
    </source>
</evidence>
<name>A0A9W9R897_9EURO</name>
<dbReference type="GeneID" id="81444750"/>
<accession>A0A9W9R897</accession>
<dbReference type="EMBL" id="JAPZBS010000010">
    <property type="protein sequence ID" value="KAJ5355446.1"/>
    <property type="molecule type" value="Genomic_DNA"/>
</dbReference>